<name>A0A2T3B579_AMORE</name>
<keyword evidence="4" id="KW-1185">Reference proteome</keyword>
<evidence type="ECO:0000256" key="1">
    <source>
        <dbReference type="ARBA" id="ARBA00008861"/>
    </source>
</evidence>
<dbReference type="Gene3D" id="3.10.490.10">
    <property type="entry name" value="Gamma-glutamyl cyclotransferase-like"/>
    <property type="match status" value="1"/>
</dbReference>
<dbReference type="RefSeq" id="XP_024722070.1">
    <property type="nucleotide sequence ID" value="XM_024865605.1"/>
</dbReference>
<reference evidence="3 4" key="1">
    <citation type="journal article" date="2018" name="New Phytol.">
        <title>Comparative genomics and transcriptomics depict ericoid mycorrhizal fungi as versatile saprotrophs and plant mutualists.</title>
        <authorList>
            <person name="Martino E."/>
            <person name="Morin E."/>
            <person name="Grelet G.A."/>
            <person name="Kuo A."/>
            <person name="Kohler A."/>
            <person name="Daghino S."/>
            <person name="Barry K.W."/>
            <person name="Cichocki N."/>
            <person name="Clum A."/>
            <person name="Dockter R.B."/>
            <person name="Hainaut M."/>
            <person name="Kuo R.C."/>
            <person name="LaButti K."/>
            <person name="Lindahl B.D."/>
            <person name="Lindquist E.A."/>
            <person name="Lipzen A."/>
            <person name="Khouja H.R."/>
            <person name="Magnuson J."/>
            <person name="Murat C."/>
            <person name="Ohm R.A."/>
            <person name="Singer S.W."/>
            <person name="Spatafora J.W."/>
            <person name="Wang M."/>
            <person name="Veneault-Fourrey C."/>
            <person name="Henrissat B."/>
            <person name="Grigoriev I.V."/>
            <person name="Martin F.M."/>
            <person name="Perotto S."/>
        </authorList>
    </citation>
    <scope>NUCLEOTIDE SEQUENCE [LARGE SCALE GENOMIC DNA]</scope>
    <source>
        <strain evidence="3 4">ATCC 22711</strain>
    </source>
</reference>
<accession>A0A2T3B579</accession>
<dbReference type="EMBL" id="KZ679009">
    <property type="protein sequence ID" value="PSS21915.1"/>
    <property type="molecule type" value="Genomic_DNA"/>
</dbReference>
<evidence type="ECO:0000313" key="3">
    <source>
        <dbReference type="EMBL" id="PSS21915.1"/>
    </source>
</evidence>
<dbReference type="PANTHER" id="PTHR31544">
    <property type="entry name" value="AIG2-LIKE PROTEIN D"/>
    <property type="match status" value="1"/>
</dbReference>
<protein>
    <submittedName>
        <fullName evidence="3">Uncharacterized protein</fullName>
    </submittedName>
</protein>
<dbReference type="Proteomes" id="UP000241818">
    <property type="component" value="Unassembled WGS sequence"/>
</dbReference>
<evidence type="ECO:0000313" key="4">
    <source>
        <dbReference type="Proteomes" id="UP000241818"/>
    </source>
</evidence>
<feature type="compositionally biased region" description="Basic and acidic residues" evidence="2">
    <location>
        <begin position="78"/>
        <end position="91"/>
    </location>
</feature>
<feature type="region of interest" description="Disordered" evidence="2">
    <location>
        <begin position="78"/>
        <end position="107"/>
    </location>
</feature>
<dbReference type="GeneID" id="36573686"/>
<gene>
    <name evidence="3" type="ORF">M430DRAFT_274183</name>
</gene>
<sequence>MELLEEVEQMARNAANSIDVENCQEPSDTDIARWQQLFGYSYANAAELIKQRRGDLSRQGVSDDHWEMVRTEKEAQGYDREAYEHEVEIGGKPRAKPPTTGAPPLSPTQARAMYLIKLDGILDTPEKIQDAAGLDECPDAIQATRDDGHSSFFCTIDGKAKHTITHWLTMQNLLFEPTFVRLFQRAPKDFSNNSIYPTLGQDSTLPQYRLATQNTTILPSQDQYPVWYFFYGKLADACILQRRLSLPETEIPVLKCASIPRGILATWGSKYKALLDGDVNSQVDGSAYLVMSKEDEDALRAYETDNYEVVRCTIIMKEEKVKGCTFRFVGTPDTVVNTQGFCWF</sequence>
<dbReference type="InterPro" id="IPR045038">
    <property type="entry name" value="AIG2-like"/>
</dbReference>
<comment type="similarity">
    <text evidence="1">Belongs to the gamma-glutamylcyclotransferase family.</text>
</comment>
<dbReference type="PANTHER" id="PTHR31544:SF4">
    <property type="entry name" value="GAMMA-GLUTAMYLCYCLOTRANSFERASE-RELATED"/>
    <property type="match status" value="1"/>
</dbReference>
<dbReference type="InParanoid" id="A0A2T3B579"/>
<evidence type="ECO:0000256" key="2">
    <source>
        <dbReference type="SAM" id="MobiDB-lite"/>
    </source>
</evidence>
<organism evidence="3 4">
    <name type="scientific">Amorphotheca resinae ATCC 22711</name>
    <dbReference type="NCBI Taxonomy" id="857342"/>
    <lineage>
        <taxon>Eukaryota</taxon>
        <taxon>Fungi</taxon>
        <taxon>Dikarya</taxon>
        <taxon>Ascomycota</taxon>
        <taxon>Pezizomycotina</taxon>
        <taxon>Leotiomycetes</taxon>
        <taxon>Helotiales</taxon>
        <taxon>Amorphothecaceae</taxon>
        <taxon>Amorphotheca</taxon>
    </lineage>
</organism>
<proteinExistence type="inferred from homology"/>
<dbReference type="OrthoDB" id="3262926at2759"/>
<dbReference type="AlphaFoldDB" id="A0A2T3B579"/>